<reference evidence="2" key="1">
    <citation type="submission" date="2018-05" db="EMBL/GenBank/DDBJ databases">
        <authorList>
            <person name="Lanie J.A."/>
            <person name="Ng W.-L."/>
            <person name="Kazmierczak K.M."/>
            <person name="Andrzejewski T.M."/>
            <person name="Davidsen T.M."/>
            <person name="Wayne K.J."/>
            <person name="Tettelin H."/>
            <person name="Glass J.I."/>
            <person name="Rusch D."/>
            <person name="Podicherti R."/>
            <person name="Tsui H.-C.T."/>
            <person name="Winkler M.E."/>
        </authorList>
    </citation>
    <scope>NUCLEOTIDE SEQUENCE</scope>
</reference>
<name>A0A381Q831_9ZZZZ</name>
<organism evidence="2">
    <name type="scientific">marine metagenome</name>
    <dbReference type="NCBI Taxonomy" id="408172"/>
    <lineage>
        <taxon>unclassified sequences</taxon>
        <taxon>metagenomes</taxon>
        <taxon>ecological metagenomes</taxon>
    </lineage>
</organism>
<proteinExistence type="predicted"/>
<dbReference type="EMBL" id="UINC01001234">
    <property type="protein sequence ID" value="SUZ75128.1"/>
    <property type="molecule type" value="Genomic_DNA"/>
</dbReference>
<dbReference type="GO" id="GO:0005737">
    <property type="term" value="C:cytoplasm"/>
    <property type="evidence" value="ECO:0007669"/>
    <property type="project" value="InterPro"/>
</dbReference>
<dbReference type="Gene3D" id="3.30.110.30">
    <property type="entry name" value="C-terminal domain of ProRS"/>
    <property type="match status" value="1"/>
</dbReference>
<dbReference type="Pfam" id="PF09180">
    <property type="entry name" value="ProRS-C_1"/>
    <property type="match status" value="1"/>
</dbReference>
<dbReference type="SMART" id="SM00946">
    <property type="entry name" value="ProRS-C_1"/>
    <property type="match status" value="1"/>
</dbReference>
<dbReference type="SUPFAM" id="SSF64586">
    <property type="entry name" value="C-terminal domain of ProRS"/>
    <property type="match status" value="1"/>
</dbReference>
<dbReference type="InterPro" id="IPR017449">
    <property type="entry name" value="Pro-tRNA_synth_II"/>
</dbReference>
<sequence>MDEIQKTLFESAKAFRSENTHTVTTYDEFKDVIANQGGFIRCGWDGTEKSEIAIREDTKATIRVIPFDENPKGLKCIYTGTPARHEVIFAKAY</sequence>
<dbReference type="GO" id="GO:0005524">
    <property type="term" value="F:ATP binding"/>
    <property type="evidence" value="ECO:0007669"/>
    <property type="project" value="InterPro"/>
</dbReference>
<accession>A0A381Q831</accession>
<gene>
    <name evidence="2" type="ORF">METZ01_LOCUS27982</name>
</gene>
<dbReference type="AlphaFoldDB" id="A0A381Q831"/>
<dbReference type="InterPro" id="IPR016061">
    <property type="entry name" value="Pro-tRNA_ligase_II_C"/>
</dbReference>
<evidence type="ECO:0000259" key="1">
    <source>
        <dbReference type="SMART" id="SM00946"/>
    </source>
</evidence>
<dbReference type="GO" id="GO:0006433">
    <property type="term" value="P:prolyl-tRNA aminoacylation"/>
    <property type="evidence" value="ECO:0007669"/>
    <property type="project" value="InterPro"/>
</dbReference>
<feature type="domain" description="Proline-tRNA ligase class II C-terminal" evidence="1">
    <location>
        <begin position="26"/>
        <end position="93"/>
    </location>
</feature>
<dbReference type="GO" id="GO:0004827">
    <property type="term" value="F:proline-tRNA ligase activity"/>
    <property type="evidence" value="ECO:0007669"/>
    <property type="project" value="InterPro"/>
</dbReference>
<protein>
    <recommendedName>
        <fullName evidence="1">Proline-tRNA ligase class II C-terminal domain-containing protein</fullName>
    </recommendedName>
</protein>
<evidence type="ECO:0000313" key="2">
    <source>
        <dbReference type="EMBL" id="SUZ75128.1"/>
    </source>
</evidence>